<dbReference type="InterPro" id="IPR001611">
    <property type="entry name" value="Leu-rich_rpt"/>
</dbReference>
<comment type="caution">
    <text evidence="4">The sequence shown here is derived from an EMBL/GenBank/DDBJ whole genome shotgun (WGS) entry which is preliminary data.</text>
</comment>
<gene>
    <name evidence="4" type="primary">IRL2</name>
    <name evidence="4" type="ORF">GWK47_037882</name>
</gene>
<dbReference type="SUPFAM" id="SSF52058">
    <property type="entry name" value="L domain-like"/>
    <property type="match status" value="1"/>
</dbReference>
<dbReference type="SMART" id="SM00369">
    <property type="entry name" value="LRR_TYP"/>
    <property type="match status" value="3"/>
</dbReference>
<sequence>MPDNFGRLTHLTCCYLNSNSLDSLPDSVGDLKSLKILDVGNNNLTCLPVTLAKLPSLRSLVVVHNKLKCFPAGTLWTNKGHDHPPDLWFGDLIMDMIPKSLSNILKECPVSWCNNTRCQCPIFTFTSIVVVTIAVSPKVNTDVSWMPMLMYFCSDALASAPGYESAGPGSNPGQGKSAASPAPTSSSSLSGLINGYLGKPGEGNCGNPDVTLPLCPRLKGGRHKDIDNVDACRLHIQFKYRGPTSIPPAIGTTIDGASLDVFSRPSVHPDPVRTGLTRAVKRHEMR</sequence>
<keyword evidence="1" id="KW-0433">Leucine-rich repeat</keyword>
<keyword evidence="2" id="KW-0677">Repeat</keyword>
<keyword evidence="5" id="KW-1185">Reference proteome</keyword>
<dbReference type="PANTHER" id="PTHR48051:SF54">
    <property type="entry name" value="LEUCINE-RICH REPEAT-CONTAINING PROTEIN"/>
    <property type="match status" value="1"/>
</dbReference>
<dbReference type="Pfam" id="PF13855">
    <property type="entry name" value="LRR_8"/>
    <property type="match status" value="1"/>
</dbReference>
<evidence type="ECO:0000313" key="5">
    <source>
        <dbReference type="Proteomes" id="UP000770661"/>
    </source>
</evidence>
<name>A0A8J4YNZ1_CHIOP</name>
<dbReference type="EMBL" id="JACEEZ010005189">
    <property type="protein sequence ID" value="KAG0725804.1"/>
    <property type="molecule type" value="Genomic_DNA"/>
</dbReference>
<dbReference type="Proteomes" id="UP000770661">
    <property type="component" value="Unassembled WGS sequence"/>
</dbReference>
<evidence type="ECO:0000256" key="3">
    <source>
        <dbReference type="SAM" id="MobiDB-lite"/>
    </source>
</evidence>
<protein>
    <submittedName>
        <fullName evidence="4">Plant intracellular Ras-group-related LRR protein 2</fullName>
    </submittedName>
</protein>
<dbReference type="PROSITE" id="PS51450">
    <property type="entry name" value="LRR"/>
    <property type="match status" value="1"/>
</dbReference>
<evidence type="ECO:0000313" key="4">
    <source>
        <dbReference type="EMBL" id="KAG0725804.1"/>
    </source>
</evidence>
<dbReference type="AlphaFoldDB" id="A0A8J4YNZ1"/>
<feature type="region of interest" description="Disordered" evidence="3">
    <location>
        <begin position="164"/>
        <end position="186"/>
    </location>
</feature>
<reference evidence="4" key="1">
    <citation type="submission" date="2020-07" db="EMBL/GenBank/DDBJ databases">
        <title>The High-quality genome of the commercially important snow crab, Chionoecetes opilio.</title>
        <authorList>
            <person name="Jeong J.-H."/>
            <person name="Ryu S."/>
        </authorList>
    </citation>
    <scope>NUCLEOTIDE SEQUENCE</scope>
    <source>
        <strain evidence="4">MADBK_172401_WGS</strain>
        <tissue evidence="4">Digestive gland</tissue>
    </source>
</reference>
<proteinExistence type="predicted"/>
<dbReference type="Gene3D" id="3.80.10.10">
    <property type="entry name" value="Ribonuclease Inhibitor"/>
    <property type="match status" value="1"/>
</dbReference>
<accession>A0A8J4YNZ1</accession>
<dbReference type="InterPro" id="IPR032675">
    <property type="entry name" value="LRR_dom_sf"/>
</dbReference>
<dbReference type="OrthoDB" id="6339097at2759"/>
<dbReference type="SMART" id="SM00364">
    <property type="entry name" value="LRR_BAC"/>
    <property type="match status" value="2"/>
</dbReference>
<dbReference type="GO" id="GO:0005737">
    <property type="term" value="C:cytoplasm"/>
    <property type="evidence" value="ECO:0007669"/>
    <property type="project" value="TreeGrafter"/>
</dbReference>
<dbReference type="InterPro" id="IPR050216">
    <property type="entry name" value="LRR_domain-containing"/>
</dbReference>
<dbReference type="PANTHER" id="PTHR48051">
    <property type="match status" value="1"/>
</dbReference>
<evidence type="ECO:0000256" key="1">
    <source>
        <dbReference type="ARBA" id="ARBA00022614"/>
    </source>
</evidence>
<feature type="compositionally biased region" description="Low complexity" evidence="3">
    <location>
        <begin position="177"/>
        <end position="186"/>
    </location>
</feature>
<organism evidence="4 5">
    <name type="scientific">Chionoecetes opilio</name>
    <name type="common">Atlantic snow crab</name>
    <name type="synonym">Cancer opilio</name>
    <dbReference type="NCBI Taxonomy" id="41210"/>
    <lineage>
        <taxon>Eukaryota</taxon>
        <taxon>Metazoa</taxon>
        <taxon>Ecdysozoa</taxon>
        <taxon>Arthropoda</taxon>
        <taxon>Crustacea</taxon>
        <taxon>Multicrustacea</taxon>
        <taxon>Malacostraca</taxon>
        <taxon>Eumalacostraca</taxon>
        <taxon>Eucarida</taxon>
        <taxon>Decapoda</taxon>
        <taxon>Pleocyemata</taxon>
        <taxon>Brachyura</taxon>
        <taxon>Eubrachyura</taxon>
        <taxon>Majoidea</taxon>
        <taxon>Majidae</taxon>
        <taxon>Chionoecetes</taxon>
    </lineage>
</organism>
<dbReference type="InterPro" id="IPR003591">
    <property type="entry name" value="Leu-rich_rpt_typical-subtyp"/>
</dbReference>
<evidence type="ECO:0000256" key="2">
    <source>
        <dbReference type="ARBA" id="ARBA00022737"/>
    </source>
</evidence>